<feature type="non-terminal residue" evidence="1">
    <location>
        <position position="1"/>
    </location>
</feature>
<reference evidence="1" key="1">
    <citation type="submission" date="2018-05" db="EMBL/GenBank/DDBJ databases">
        <title>Draft genome of Mucuna pruriens seed.</title>
        <authorList>
            <person name="Nnadi N.E."/>
            <person name="Vos R."/>
            <person name="Hasami M.H."/>
            <person name="Devisetty U.K."/>
            <person name="Aguiy J.C."/>
        </authorList>
    </citation>
    <scope>NUCLEOTIDE SEQUENCE [LARGE SCALE GENOMIC DNA]</scope>
    <source>
        <strain evidence="1">JCA_2017</strain>
    </source>
</reference>
<name>A0A371GL07_MUCPR</name>
<dbReference type="AlphaFoldDB" id="A0A371GL07"/>
<evidence type="ECO:0000313" key="1">
    <source>
        <dbReference type="EMBL" id="RDX91242.1"/>
    </source>
</evidence>
<evidence type="ECO:0000313" key="2">
    <source>
        <dbReference type="Proteomes" id="UP000257109"/>
    </source>
</evidence>
<gene>
    <name evidence="1" type="ORF">CR513_26809</name>
</gene>
<protein>
    <submittedName>
        <fullName evidence="1">Uncharacterized protein</fullName>
    </submittedName>
</protein>
<keyword evidence="2" id="KW-1185">Reference proteome</keyword>
<sequence length="146" mass="17403">MDDFRCVVVWVRISRLPIEYYDKHILWAIGNVLGQTLKVESNNLNKLENEMVEDYYTKCACFELVSIEIDLRKTLNSKFNLNDKTYRWSMKTCITFVLIVDNMATRRRNAFNHELNKNHCQSFWLVDDGHSTFSKEKSTHYKLKPK</sequence>
<accession>A0A371GL07</accession>
<dbReference type="OrthoDB" id="1436439at2759"/>
<dbReference type="EMBL" id="QJKJ01005174">
    <property type="protein sequence ID" value="RDX91242.1"/>
    <property type="molecule type" value="Genomic_DNA"/>
</dbReference>
<dbReference type="Proteomes" id="UP000257109">
    <property type="component" value="Unassembled WGS sequence"/>
</dbReference>
<feature type="non-terminal residue" evidence="1">
    <location>
        <position position="146"/>
    </location>
</feature>
<proteinExistence type="predicted"/>
<organism evidence="1 2">
    <name type="scientific">Mucuna pruriens</name>
    <name type="common">Velvet bean</name>
    <name type="synonym">Dolichos pruriens</name>
    <dbReference type="NCBI Taxonomy" id="157652"/>
    <lineage>
        <taxon>Eukaryota</taxon>
        <taxon>Viridiplantae</taxon>
        <taxon>Streptophyta</taxon>
        <taxon>Embryophyta</taxon>
        <taxon>Tracheophyta</taxon>
        <taxon>Spermatophyta</taxon>
        <taxon>Magnoliopsida</taxon>
        <taxon>eudicotyledons</taxon>
        <taxon>Gunneridae</taxon>
        <taxon>Pentapetalae</taxon>
        <taxon>rosids</taxon>
        <taxon>fabids</taxon>
        <taxon>Fabales</taxon>
        <taxon>Fabaceae</taxon>
        <taxon>Papilionoideae</taxon>
        <taxon>50 kb inversion clade</taxon>
        <taxon>NPAAA clade</taxon>
        <taxon>indigoferoid/millettioid clade</taxon>
        <taxon>Phaseoleae</taxon>
        <taxon>Mucuna</taxon>
    </lineage>
</organism>
<comment type="caution">
    <text evidence="1">The sequence shown here is derived from an EMBL/GenBank/DDBJ whole genome shotgun (WGS) entry which is preliminary data.</text>
</comment>